<sequence length="499" mass="54446">MMKTHTAAWLLAVALSLQACGDASLPASATPAPPEQGTAPLAATEPDDVLTGLQSIPGLTVISERPSPIPGTRLFLLRLELPADHARPLGEHFQLRMMLLHRSAQAPMVLASEGYMLGGIYQAEPTALLGANQLLLEHRFLGASRPASNDLGLLTIEQAAGDYHRVIQAFKPMYPGRWLTTGSSKGGMAAVFHRYFHPDDVDATVAYVAPSSHGLRDERYVPFLERVGDADCRAKLEAFQQDVLRRRDELLPLVEALGTTLGTGFEGVGGPDRALEFSAVEASFYFWQYGTPSACASIPAPDAPAEETFAFLDGVVGVAYTYGDRFIAPFAPAYYQAATQLGWPRFPSRHLRGLLRYPGENTPDVYLDFPVPQPFDRAAMLRVESWVWRHGERMLFVYGENDPWSATAFSVREHNDAFRFFVPGGNHGANIRGLPAPEQTRALERLFTWMGLSAPSATVHTLALEHAAEAEASRPAPLRSRRGSPQDTRTPPPPGAPGR</sequence>
<evidence type="ECO:0000256" key="5">
    <source>
        <dbReference type="SAM" id="SignalP"/>
    </source>
</evidence>
<evidence type="ECO:0000256" key="4">
    <source>
        <dbReference type="SAM" id="MobiDB-lite"/>
    </source>
</evidence>
<dbReference type="EMBL" id="CP071090">
    <property type="protein sequence ID" value="QSQ22046.1"/>
    <property type="molecule type" value="Genomic_DNA"/>
</dbReference>
<name>A0ABX7NT35_9BACT</name>
<accession>A0ABX7NT35</accession>
<feature type="compositionally biased region" description="Pro residues" evidence="4">
    <location>
        <begin position="490"/>
        <end position="499"/>
    </location>
</feature>
<keyword evidence="1" id="KW-0645">Protease</keyword>
<organism evidence="6 7">
    <name type="scientific">Pyxidicoccus parkwayensis</name>
    <dbReference type="NCBI Taxonomy" id="2813578"/>
    <lineage>
        <taxon>Bacteria</taxon>
        <taxon>Pseudomonadati</taxon>
        <taxon>Myxococcota</taxon>
        <taxon>Myxococcia</taxon>
        <taxon>Myxococcales</taxon>
        <taxon>Cystobacterineae</taxon>
        <taxon>Myxococcaceae</taxon>
        <taxon>Pyxidicoccus</taxon>
    </lineage>
</organism>
<dbReference type="PANTHER" id="PTHR11010">
    <property type="entry name" value="PROTEASE S28 PRO-X CARBOXYPEPTIDASE-RELATED"/>
    <property type="match status" value="1"/>
</dbReference>
<evidence type="ECO:0000256" key="2">
    <source>
        <dbReference type="ARBA" id="ARBA00022729"/>
    </source>
</evidence>
<dbReference type="Proteomes" id="UP000662747">
    <property type="component" value="Chromosome"/>
</dbReference>
<feature type="region of interest" description="Disordered" evidence="4">
    <location>
        <begin position="468"/>
        <end position="499"/>
    </location>
</feature>
<keyword evidence="2 5" id="KW-0732">Signal</keyword>
<dbReference type="Gene3D" id="3.40.50.1820">
    <property type="entry name" value="alpha/beta hydrolase"/>
    <property type="match status" value="2"/>
</dbReference>
<feature type="signal peptide" evidence="5">
    <location>
        <begin position="1"/>
        <end position="19"/>
    </location>
</feature>
<evidence type="ECO:0000256" key="3">
    <source>
        <dbReference type="ARBA" id="ARBA00022801"/>
    </source>
</evidence>
<protein>
    <submittedName>
        <fullName evidence="6">Uncharacterized protein</fullName>
    </submittedName>
</protein>
<reference evidence="6 7" key="1">
    <citation type="submission" date="2021-02" db="EMBL/GenBank/DDBJ databases">
        <title>De Novo genome assembly of isolated myxobacteria.</title>
        <authorList>
            <person name="Stevens D.C."/>
        </authorList>
    </citation>
    <scope>NUCLEOTIDE SEQUENCE [LARGE SCALE GENOMIC DNA]</scope>
    <source>
        <strain evidence="7">SCPEA02</strain>
    </source>
</reference>
<dbReference type="PROSITE" id="PS51257">
    <property type="entry name" value="PROKAR_LIPOPROTEIN"/>
    <property type="match status" value="1"/>
</dbReference>
<keyword evidence="7" id="KW-1185">Reference proteome</keyword>
<dbReference type="Pfam" id="PF05576">
    <property type="entry name" value="Peptidase_S37"/>
    <property type="match status" value="1"/>
</dbReference>
<proteinExistence type="predicted"/>
<dbReference type="RefSeq" id="WP_206723623.1">
    <property type="nucleotide sequence ID" value="NZ_CP071090.1"/>
</dbReference>
<dbReference type="SUPFAM" id="SSF53474">
    <property type="entry name" value="alpha/beta-Hydrolases"/>
    <property type="match status" value="1"/>
</dbReference>
<keyword evidence="3" id="KW-0378">Hydrolase</keyword>
<feature type="chain" id="PRO_5046759097" evidence="5">
    <location>
        <begin position="20"/>
        <end position="499"/>
    </location>
</feature>
<gene>
    <name evidence="6" type="ORF">JY651_44060</name>
</gene>
<evidence type="ECO:0000256" key="1">
    <source>
        <dbReference type="ARBA" id="ARBA00022670"/>
    </source>
</evidence>
<dbReference type="InterPro" id="IPR029058">
    <property type="entry name" value="AB_hydrolase_fold"/>
</dbReference>
<dbReference type="PANTHER" id="PTHR11010:SF38">
    <property type="entry name" value="LYSOSOMAL PRO-X CARBOXYPEPTIDASE"/>
    <property type="match status" value="1"/>
</dbReference>
<evidence type="ECO:0000313" key="6">
    <source>
        <dbReference type="EMBL" id="QSQ22046.1"/>
    </source>
</evidence>
<evidence type="ECO:0000313" key="7">
    <source>
        <dbReference type="Proteomes" id="UP000662747"/>
    </source>
</evidence>
<dbReference type="InterPro" id="IPR008761">
    <property type="entry name" value="Peptidase_S37"/>
</dbReference>